<name>A0A1T2KUS9_9GAMM</name>
<protein>
    <submittedName>
        <fullName evidence="1">Uncharacterized protein</fullName>
    </submittedName>
</protein>
<dbReference type="AlphaFoldDB" id="A0A1T2KUS9"/>
<evidence type="ECO:0000313" key="1">
    <source>
        <dbReference type="EMBL" id="OOZ36623.1"/>
    </source>
</evidence>
<reference evidence="1 2" key="1">
    <citation type="submission" date="2016-11" db="EMBL/GenBank/DDBJ databases">
        <title>Mixed transmission modes and dynamic genome evolution in an obligate animal-bacterial symbiosis.</title>
        <authorList>
            <person name="Russell S.L."/>
            <person name="Corbett-Detig R.B."/>
            <person name="Cavanaugh C.M."/>
        </authorList>
    </citation>
    <scope>NUCLEOTIDE SEQUENCE [LARGE SCALE GENOMIC DNA]</scope>
    <source>
        <strain evidence="1">Se-Cadez</strain>
    </source>
</reference>
<proteinExistence type="predicted"/>
<evidence type="ECO:0000313" key="2">
    <source>
        <dbReference type="Proteomes" id="UP000190896"/>
    </source>
</evidence>
<keyword evidence="2" id="KW-1185">Reference proteome</keyword>
<gene>
    <name evidence="1" type="ORF">BOW51_06180</name>
</gene>
<organism evidence="1 2">
    <name type="scientific">Solemya velesiana gill symbiont</name>
    <dbReference type="NCBI Taxonomy" id="1918948"/>
    <lineage>
        <taxon>Bacteria</taxon>
        <taxon>Pseudomonadati</taxon>
        <taxon>Pseudomonadota</taxon>
        <taxon>Gammaproteobacteria</taxon>
        <taxon>sulfur-oxidizing symbionts</taxon>
    </lineage>
</organism>
<sequence>MIIPLNIAQICIYLYLKATLKSTDRYFMQLRRMISLIERPISTASANQRRWHGYHAYNPNVIVKLLTIYRAYYNFVKVSDKHGTTPAQRLGLARAPADINSIIYF</sequence>
<comment type="caution">
    <text evidence="1">The sequence shown here is derived from an EMBL/GenBank/DDBJ whole genome shotgun (WGS) entry which is preliminary data.</text>
</comment>
<dbReference type="Proteomes" id="UP000190896">
    <property type="component" value="Unassembled WGS sequence"/>
</dbReference>
<dbReference type="EMBL" id="MPRJ01000031">
    <property type="protein sequence ID" value="OOZ36623.1"/>
    <property type="molecule type" value="Genomic_DNA"/>
</dbReference>
<accession>A0A1T2KUS9</accession>